<dbReference type="Gene3D" id="3.90.105.10">
    <property type="entry name" value="Molybdopterin biosynthesis moea protein, domain 2"/>
    <property type="match status" value="1"/>
</dbReference>
<comment type="function">
    <text evidence="2 11">Catalyzes the insertion of molybdate into adenylated molybdopterin with the concomitant release of AMP.</text>
</comment>
<accession>A0A4V2PDR3</accession>
<evidence type="ECO:0000256" key="11">
    <source>
        <dbReference type="RuleBase" id="RU365090"/>
    </source>
</evidence>
<keyword evidence="8 11" id="KW-0460">Magnesium</keyword>
<evidence type="ECO:0000313" key="13">
    <source>
        <dbReference type="EMBL" id="TCK06236.1"/>
    </source>
</evidence>
<protein>
    <recommendedName>
        <fullName evidence="11">Molybdopterin molybdenumtransferase</fullName>
        <ecNumber evidence="11">2.10.1.1</ecNumber>
    </recommendedName>
</protein>
<dbReference type="CDD" id="cd00887">
    <property type="entry name" value="MoeA"/>
    <property type="match status" value="1"/>
</dbReference>
<keyword evidence="7 11" id="KW-0479">Metal-binding</keyword>
<evidence type="ECO:0000256" key="3">
    <source>
        <dbReference type="ARBA" id="ARBA00005046"/>
    </source>
</evidence>
<dbReference type="GO" id="GO:0061599">
    <property type="term" value="F:molybdopterin molybdotransferase activity"/>
    <property type="evidence" value="ECO:0007669"/>
    <property type="project" value="UniProtKB-UniRule"/>
</dbReference>
<dbReference type="Gene3D" id="2.170.190.11">
    <property type="entry name" value="Molybdopterin biosynthesis moea protein, domain 3"/>
    <property type="match status" value="1"/>
</dbReference>
<dbReference type="Gene3D" id="3.40.980.10">
    <property type="entry name" value="MoaB/Mog-like domain"/>
    <property type="match status" value="1"/>
</dbReference>
<dbReference type="NCBIfam" id="NF045515">
    <property type="entry name" value="Glp_gephyrin"/>
    <property type="match status" value="1"/>
</dbReference>
<proteinExistence type="inferred from homology"/>
<keyword evidence="6 11" id="KW-0808">Transferase</keyword>
<dbReference type="Pfam" id="PF03453">
    <property type="entry name" value="MoeA_N"/>
    <property type="match status" value="1"/>
</dbReference>
<dbReference type="RefSeq" id="WP_165863646.1">
    <property type="nucleotide sequence ID" value="NZ_SMFV01000001.1"/>
</dbReference>
<dbReference type="SUPFAM" id="SSF53218">
    <property type="entry name" value="Molybdenum cofactor biosynthesis proteins"/>
    <property type="match status" value="1"/>
</dbReference>
<evidence type="ECO:0000256" key="8">
    <source>
        <dbReference type="ARBA" id="ARBA00022842"/>
    </source>
</evidence>
<sequence length="398" mass="43549">MKVKREEAKRIILEACKEKSFEVVTLDGAYGRVLAEDVYSPVDVPGEDKSAIDGYAFNADSVKELPARLKIVGETAAGDTEKKRVNLGEAVFVMTGGVIPEGANAAVRIEDVSVEGDYVVVDFPVEPGTLVNFKGSEIKKGEKVLERGELLDYRKVGLLANIGIYRLKVYQKPKVAVIATGNEVLEPYEPYRPGTVRNSNYYILKGLLEKEGAEVVYMGVVGDSLEEMKELFEEAVSSGDLVVTTGGVSKGRYDFVRDVVESLGFDVKFSMTNIRPGRPLVFAVRGEKLFFGLPGYPAAMFVNALEFLVPAVRKLSGRKEVENHYLVAVAAEPLKSRKGRVDFIRVNFLVEEGTLKVKSAGSQQTSNLRTMAMCDGLAIVGEERGTVQVGEVVEVFKI</sequence>
<dbReference type="InterPro" id="IPR001453">
    <property type="entry name" value="MoaB/Mog_dom"/>
</dbReference>
<dbReference type="InterPro" id="IPR038987">
    <property type="entry name" value="MoeA-like"/>
</dbReference>
<dbReference type="NCBIfam" id="TIGR00177">
    <property type="entry name" value="molyb_syn"/>
    <property type="match status" value="1"/>
</dbReference>
<dbReference type="FunFam" id="3.40.980.10:FF:000004">
    <property type="entry name" value="Molybdopterin molybdenumtransferase"/>
    <property type="match status" value="1"/>
</dbReference>
<organism evidence="13 14">
    <name type="scientific">Phorcysia thermohydrogeniphila</name>
    <dbReference type="NCBI Taxonomy" id="936138"/>
    <lineage>
        <taxon>Bacteria</taxon>
        <taxon>Pseudomonadati</taxon>
        <taxon>Aquificota</taxon>
        <taxon>Aquificia</taxon>
        <taxon>Desulfurobacteriales</taxon>
        <taxon>Desulfurobacteriaceae</taxon>
        <taxon>Phorcysia</taxon>
    </lineage>
</organism>
<evidence type="ECO:0000256" key="4">
    <source>
        <dbReference type="ARBA" id="ARBA00010763"/>
    </source>
</evidence>
<keyword evidence="5 11" id="KW-0500">Molybdenum</keyword>
<dbReference type="SUPFAM" id="SSF63867">
    <property type="entry name" value="MoeA C-terminal domain-like"/>
    <property type="match status" value="1"/>
</dbReference>
<dbReference type="InterPro" id="IPR005110">
    <property type="entry name" value="MoeA_linker/N"/>
</dbReference>
<dbReference type="InterPro" id="IPR005111">
    <property type="entry name" value="MoeA_C_domain_IV"/>
</dbReference>
<dbReference type="PANTHER" id="PTHR10192:SF5">
    <property type="entry name" value="GEPHYRIN"/>
    <property type="match status" value="1"/>
</dbReference>
<evidence type="ECO:0000256" key="6">
    <source>
        <dbReference type="ARBA" id="ARBA00022679"/>
    </source>
</evidence>
<dbReference type="Pfam" id="PF00994">
    <property type="entry name" value="MoCF_biosynth"/>
    <property type="match status" value="1"/>
</dbReference>
<dbReference type="SUPFAM" id="SSF63882">
    <property type="entry name" value="MoeA N-terminal region -like"/>
    <property type="match status" value="1"/>
</dbReference>
<dbReference type="Proteomes" id="UP000295777">
    <property type="component" value="Unassembled WGS sequence"/>
</dbReference>
<dbReference type="EMBL" id="SMFV01000001">
    <property type="protein sequence ID" value="TCK06236.1"/>
    <property type="molecule type" value="Genomic_DNA"/>
</dbReference>
<keyword evidence="9 11" id="KW-0501">Molybdenum cofactor biosynthesis</keyword>
<dbReference type="PANTHER" id="PTHR10192">
    <property type="entry name" value="MOLYBDOPTERIN BIOSYNTHESIS PROTEIN"/>
    <property type="match status" value="1"/>
</dbReference>
<evidence type="ECO:0000259" key="12">
    <source>
        <dbReference type="SMART" id="SM00852"/>
    </source>
</evidence>
<dbReference type="Gene3D" id="2.40.340.10">
    <property type="entry name" value="MoeA, C-terminal, domain IV"/>
    <property type="match status" value="1"/>
</dbReference>
<evidence type="ECO:0000256" key="10">
    <source>
        <dbReference type="ARBA" id="ARBA00047317"/>
    </source>
</evidence>
<evidence type="ECO:0000256" key="7">
    <source>
        <dbReference type="ARBA" id="ARBA00022723"/>
    </source>
</evidence>
<dbReference type="UniPathway" id="UPA00344"/>
<comment type="catalytic activity">
    <reaction evidence="10">
        <text>adenylyl-molybdopterin + molybdate = Mo-molybdopterin + AMP + H(+)</text>
        <dbReference type="Rhea" id="RHEA:35047"/>
        <dbReference type="ChEBI" id="CHEBI:15378"/>
        <dbReference type="ChEBI" id="CHEBI:36264"/>
        <dbReference type="ChEBI" id="CHEBI:62727"/>
        <dbReference type="ChEBI" id="CHEBI:71302"/>
        <dbReference type="ChEBI" id="CHEBI:456215"/>
        <dbReference type="EC" id="2.10.1.1"/>
    </reaction>
</comment>
<comment type="caution">
    <text evidence="13">The sequence shown here is derived from an EMBL/GenBank/DDBJ whole genome shotgun (WGS) entry which is preliminary data.</text>
</comment>
<evidence type="ECO:0000313" key="14">
    <source>
        <dbReference type="Proteomes" id="UP000295777"/>
    </source>
</evidence>
<reference evidence="13 14" key="1">
    <citation type="submission" date="2019-03" db="EMBL/GenBank/DDBJ databases">
        <title>Genomic Encyclopedia of Archaeal and Bacterial Type Strains, Phase II (KMG-II): from individual species to whole genera.</title>
        <authorList>
            <person name="Goeker M."/>
        </authorList>
    </citation>
    <scope>NUCLEOTIDE SEQUENCE [LARGE SCALE GENOMIC DNA]</scope>
    <source>
        <strain evidence="13 14">DSM 24425</strain>
    </source>
</reference>
<dbReference type="GO" id="GO:0006777">
    <property type="term" value="P:Mo-molybdopterin cofactor biosynthetic process"/>
    <property type="evidence" value="ECO:0007669"/>
    <property type="project" value="UniProtKB-UniRule"/>
</dbReference>
<dbReference type="Pfam" id="PF03454">
    <property type="entry name" value="MoeA_C"/>
    <property type="match status" value="1"/>
</dbReference>
<evidence type="ECO:0000256" key="9">
    <source>
        <dbReference type="ARBA" id="ARBA00023150"/>
    </source>
</evidence>
<dbReference type="SMART" id="SM00852">
    <property type="entry name" value="MoCF_biosynth"/>
    <property type="match status" value="1"/>
</dbReference>
<evidence type="ECO:0000256" key="1">
    <source>
        <dbReference type="ARBA" id="ARBA00001946"/>
    </source>
</evidence>
<name>A0A4V2PDR3_9BACT</name>
<dbReference type="EC" id="2.10.1.1" evidence="11"/>
<feature type="domain" description="MoaB/Mog" evidence="12">
    <location>
        <begin position="176"/>
        <end position="314"/>
    </location>
</feature>
<dbReference type="InterPro" id="IPR036688">
    <property type="entry name" value="MoeA_C_domain_IV_sf"/>
</dbReference>
<dbReference type="InterPro" id="IPR036135">
    <property type="entry name" value="MoeA_linker/N_sf"/>
</dbReference>
<evidence type="ECO:0000256" key="5">
    <source>
        <dbReference type="ARBA" id="ARBA00022505"/>
    </source>
</evidence>
<dbReference type="GO" id="GO:0046872">
    <property type="term" value="F:metal ion binding"/>
    <property type="evidence" value="ECO:0007669"/>
    <property type="project" value="UniProtKB-UniRule"/>
</dbReference>
<evidence type="ECO:0000256" key="2">
    <source>
        <dbReference type="ARBA" id="ARBA00002901"/>
    </source>
</evidence>
<dbReference type="AlphaFoldDB" id="A0A4V2PDR3"/>
<dbReference type="GO" id="GO:0005829">
    <property type="term" value="C:cytosol"/>
    <property type="evidence" value="ECO:0007669"/>
    <property type="project" value="TreeGrafter"/>
</dbReference>
<comment type="pathway">
    <text evidence="3 11">Cofactor biosynthesis; molybdopterin biosynthesis.</text>
</comment>
<comment type="similarity">
    <text evidence="4 11">Belongs to the MoeA family.</text>
</comment>
<comment type="cofactor">
    <cofactor evidence="1 11">
        <name>Mg(2+)</name>
        <dbReference type="ChEBI" id="CHEBI:18420"/>
    </cofactor>
</comment>
<dbReference type="InterPro" id="IPR036425">
    <property type="entry name" value="MoaB/Mog-like_dom_sf"/>
</dbReference>
<keyword evidence="14" id="KW-1185">Reference proteome</keyword>
<gene>
    <name evidence="13" type="ORF">CLV27_0037</name>
</gene>